<organism evidence="1 2">
    <name type="scientific">Branchiostoma floridae</name>
    <name type="common">Florida lancelet</name>
    <name type="synonym">Amphioxus</name>
    <dbReference type="NCBI Taxonomy" id="7739"/>
    <lineage>
        <taxon>Eukaryota</taxon>
        <taxon>Metazoa</taxon>
        <taxon>Chordata</taxon>
        <taxon>Cephalochordata</taxon>
        <taxon>Leptocardii</taxon>
        <taxon>Amphioxiformes</taxon>
        <taxon>Branchiostomatidae</taxon>
        <taxon>Branchiostoma</taxon>
    </lineage>
</organism>
<evidence type="ECO:0000313" key="1">
    <source>
        <dbReference type="Proteomes" id="UP000001554"/>
    </source>
</evidence>
<dbReference type="Proteomes" id="UP000001554">
    <property type="component" value="Chromosome 14"/>
</dbReference>
<dbReference type="AlphaFoldDB" id="A0A9J7N9G7"/>
<proteinExistence type="predicted"/>
<dbReference type="KEGG" id="bfo:118430954"/>
<sequence>MASALQLYNTEPCYLVYQRRGRTYYLSPGKRGNRITTKQRKESAAVLMHTYQSTGSESKVMLEFGNGATVATHFYHPQLPLTLTRDVDEVDGAAPPPACLFCLEPAYGNMYRLRSCQDKRYYVTIQRNVAVLRTLDDRDVKERDQMFRIWK</sequence>
<protein>
    <submittedName>
        <fullName evidence="2">Uncharacterized protein LOC118430954</fullName>
    </submittedName>
</protein>
<keyword evidence="1" id="KW-1185">Reference proteome</keyword>
<accession>A0A9J7N9G7</accession>
<reference evidence="1" key="1">
    <citation type="journal article" date="2020" name="Nat. Ecol. Evol.">
        <title>Deeply conserved synteny resolves early events in vertebrate evolution.</title>
        <authorList>
            <person name="Simakov O."/>
            <person name="Marletaz F."/>
            <person name="Yue J.X."/>
            <person name="O'Connell B."/>
            <person name="Jenkins J."/>
            <person name="Brandt A."/>
            <person name="Calef R."/>
            <person name="Tung C.H."/>
            <person name="Huang T.K."/>
            <person name="Schmutz J."/>
            <person name="Satoh N."/>
            <person name="Yu J.K."/>
            <person name="Putnam N.H."/>
            <person name="Green R.E."/>
            <person name="Rokhsar D.S."/>
        </authorList>
    </citation>
    <scope>NUCLEOTIDE SEQUENCE [LARGE SCALE GENOMIC DNA]</scope>
    <source>
        <strain evidence="1">S238N-H82</strain>
    </source>
</reference>
<dbReference type="OrthoDB" id="9971917at2759"/>
<dbReference type="RefSeq" id="XP_035697877.1">
    <property type="nucleotide sequence ID" value="XM_035841984.1"/>
</dbReference>
<name>A0A9J7N9G7_BRAFL</name>
<gene>
    <name evidence="2" type="primary">LOC118430954</name>
</gene>
<evidence type="ECO:0000313" key="2">
    <source>
        <dbReference type="RefSeq" id="XP_035697877.1"/>
    </source>
</evidence>
<reference evidence="2" key="2">
    <citation type="submission" date="2025-08" db="UniProtKB">
        <authorList>
            <consortium name="RefSeq"/>
        </authorList>
    </citation>
    <scope>IDENTIFICATION</scope>
    <source>
        <strain evidence="2">S238N-H82</strain>
        <tissue evidence="2">Testes</tissue>
    </source>
</reference>
<dbReference type="GeneID" id="118430954"/>